<proteinExistence type="predicted"/>
<dbReference type="CDD" id="cd02966">
    <property type="entry name" value="TlpA_like_family"/>
    <property type="match status" value="1"/>
</dbReference>
<dbReference type="Proteomes" id="UP000249542">
    <property type="component" value="Unassembled WGS sequence"/>
</dbReference>
<dbReference type="GO" id="GO:0016209">
    <property type="term" value="F:antioxidant activity"/>
    <property type="evidence" value="ECO:0007669"/>
    <property type="project" value="InterPro"/>
</dbReference>
<dbReference type="PANTHER" id="PTHR42852">
    <property type="entry name" value="THIOL:DISULFIDE INTERCHANGE PROTEIN DSBE"/>
    <property type="match status" value="1"/>
</dbReference>
<evidence type="ECO:0000313" key="3">
    <source>
        <dbReference type="EMBL" id="PZW39735.1"/>
    </source>
</evidence>
<dbReference type="AlphaFoldDB" id="A0A2W7I3C9"/>
<dbReference type="InterPro" id="IPR036249">
    <property type="entry name" value="Thioredoxin-like_sf"/>
</dbReference>
<keyword evidence="3" id="KW-0413">Isomerase</keyword>
<dbReference type="EMBL" id="QKYV01000005">
    <property type="protein sequence ID" value="PZW39735.1"/>
    <property type="molecule type" value="Genomic_DNA"/>
</dbReference>
<dbReference type="InterPro" id="IPR050553">
    <property type="entry name" value="Thioredoxin_ResA/DsbE_sf"/>
</dbReference>
<accession>A0A2W7I3C9</accession>
<comment type="caution">
    <text evidence="3">The sequence shown here is derived from an EMBL/GenBank/DDBJ whole genome shotgun (WGS) entry which is preliminary data.</text>
</comment>
<protein>
    <submittedName>
        <fullName evidence="3">Thiol-disulfide isomerase/thioredoxin</fullName>
    </submittedName>
</protein>
<sequence length="159" mass="18680">MNKITFIICCLIATYSQAQSQMPNVQLKNLENNYKNVYKDYSETDKVYVFSFWATWCAPCINELEAIKENYSEWKEEVDFEVVAISIDDSRTMRRIKPLVNGKSWKYEILLDTNQELKRALQINNIPHVIVVKNQKVEYVHNGYVEGGEEELFEKIKAL</sequence>
<keyword evidence="4" id="KW-1185">Reference proteome</keyword>
<feature type="domain" description="Thioredoxin" evidence="2">
    <location>
        <begin position="16"/>
        <end position="159"/>
    </location>
</feature>
<evidence type="ECO:0000259" key="2">
    <source>
        <dbReference type="PROSITE" id="PS51352"/>
    </source>
</evidence>
<evidence type="ECO:0000256" key="1">
    <source>
        <dbReference type="SAM" id="SignalP"/>
    </source>
</evidence>
<dbReference type="Pfam" id="PF00578">
    <property type="entry name" value="AhpC-TSA"/>
    <property type="match status" value="1"/>
</dbReference>
<evidence type="ECO:0000313" key="4">
    <source>
        <dbReference type="Proteomes" id="UP000249542"/>
    </source>
</evidence>
<dbReference type="Gene3D" id="3.40.30.10">
    <property type="entry name" value="Glutaredoxin"/>
    <property type="match status" value="1"/>
</dbReference>
<dbReference type="PANTHER" id="PTHR42852:SF17">
    <property type="entry name" value="THIOREDOXIN-LIKE PROTEIN HI_1115"/>
    <property type="match status" value="1"/>
</dbReference>
<reference evidence="3 4" key="1">
    <citation type="submission" date="2018-06" db="EMBL/GenBank/DDBJ databases">
        <title>Genomic Encyclopedia of Archaeal and Bacterial Type Strains, Phase II (KMG-II): from individual species to whole genera.</title>
        <authorList>
            <person name="Goeker M."/>
        </authorList>
    </citation>
    <scope>NUCLEOTIDE SEQUENCE [LARGE SCALE GENOMIC DNA]</scope>
    <source>
        <strain evidence="3 4">DSM 15361</strain>
    </source>
</reference>
<dbReference type="RefSeq" id="WP_111541376.1">
    <property type="nucleotide sequence ID" value="NZ_QKYV01000005.1"/>
</dbReference>
<organism evidence="3 4">
    <name type="scientific">Mesonia algae</name>
    <dbReference type="NCBI Taxonomy" id="213248"/>
    <lineage>
        <taxon>Bacteria</taxon>
        <taxon>Pseudomonadati</taxon>
        <taxon>Bacteroidota</taxon>
        <taxon>Flavobacteriia</taxon>
        <taxon>Flavobacteriales</taxon>
        <taxon>Flavobacteriaceae</taxon>
        <taxon>Mesonia</taxon>
    </lineage>
</organism>
<gene>
    <name evidence="3" type="ORF">LX95_02100</name>
</gene>
<dbReference type="PROSITE" id="PS51352">
    <property type="entry name" value="THIOREDOXIN_2"/>
    <property type="match status" value="1"/>
</dbReference>
<name>A0A2W7I3C9_9FLAO</name>
<feature type="signal peptide" evidence="1">
    <location>
        <begin position="1"/>
        <end position="18"/>
    </location>
</feature>
<dbReference type="GO" id="GO:0016853">
    <property type="term" value="F:isomerase activity"/>
    <property type="evidence" value="ECO:0007669"/>
    <property type="project" value="UniProtKB-KW"/>
</dbReference>
<dbReference type="InterPro" id="IPR013766">
    <property type="entry name" value="Thioredoxin_domain"/>
</dbReference>
<dbReference type="InterPro" id="IPR000866">
    <property type="entry name" value="AhpC/TSA"/>
</dbReference>
<dbReference type="GO" id="GO:0016491">
    <property type="term" value="F:oxidoreductase activity"/>
    <property type="evidence" value="ECO:0007669"/>
    <property type="project" value="InterPro"/>
</dbReference>
<dbReference type="SUPFAM" id="SSF52833">
    <property type="entry name" value="Thioredoxin-like"/>
    <property type="match status" value="1"/>
</dbReference>
<keyword evidence="1" id="KW-0732">Signal</keyword>
<feature type="chain" id="PRO_5015921170" evidence="1">
    <location>
        <begin position="19"/>
        <end position="159"/>
    </location>
</feature>